<dbReference type="Proteomes" id="UP000019132">
    <property type="component" value="Unassembled WGS sequence"/>
</dbReference>
<dbReference type="Pfam" id="PF13516">
    <property type="entry name" value="LRR_6"/>
    <property type="match status" value="4"/>
</dbReference>
<organism evidence="2 3">
    <name type="scientific">Globisporangium ultimum (strain ATCC 200006 / CBS 805.95 / DAOM BR144)</name>
    <name type="common">Pythium ultimum</name>
    <dbReference type="NCBI Taxonomy" id="431595"/>
    <lineage>
        <taxon>Eukaryota</taxon>
        <taxon>Sar</taxon>
        <taxon>Stramenopiles</taxon>
        <taxon>Oomycota</taxon>
        <taxon>Peronosporomycetes</taxon>
        <taxon>Pythiales</taxon>
        <taxon>Pythiaceae</taxon>
        <taxon>Globisporangium</taxon>
    </lineage>
</organism>
<keyword evidence="3" id="KW-1185">Reference proteome</keyword>
<dbReference type="EnsemblProtists" id="PYU1_T008933">
    <property type="protein sequence ID" value="PYU1_T008933"/>
    <property type="gene ID" value="PYU1_G008915"/>
</dbReference>
<dbReference type="PANTHER" id="PTHR24114">
    <property type="entry name" value="LEUCINE RICH REPEAT FAMILY PROTEIN"/>
    <property type="match status" value="1"/>
</dbReference>
<dbReference type="InterPro" id="IPR052394">
    <property type="entry name" value="LRR-containing"/>
</dbReference>
<proteinExistence type="predicted"/>
<feature type="compositionally biased region" description="Low complexity" evidence="1">
    <location>
        <begin position="266"/>
        <end position="276"/>
    </location>
</feature>
<dbReference type="eggNOG" id="KOG4308">
    <property type="taxonomic scope" value="Eukaryota"/>
</dbReference>
<feature type="compositionally biased region" description="Acidic residues" evidence="1">
    <location>
        <begin position="295"/>
        <end position="320"/>
    </location>
</feature>
<reference evidence="2" key="3">
    <citation type="submission" date="2015-02" db="UniProtKB">
        <authorList>
            <consortium name="EnsemblProtists"/>
        </authorList>
    </citation>
    <scope>IDENTIFICATION</scope>
    <source>
        <strain evidence="2">DAOM BR144</strain>
    </source>
</reference>
<reference evidence="3" key="1">
    <citation type="journal article" date="2010" name="Genome Biol.">
        <title>Genome sequence of the necrotrophic plant pathogen Pythium ultimum reveals original pathogenicity mechanisms and effector repertoire.</title>
        <authorList>
            <person name="Levesque C.A."/>
            <person name="Brouwer H."/>
            <person name="Cano L."/>
            <person name="Hamilton J.P."/>
            <person name="Holt C."/>
            <person name="Huitema E."/>
            <person name="Raffaele S."/>
            <person name="Robideau G.P."/>
            <person name="Thines M."/>
            <person name="Win J."/>
            <person name="Zerillo M.M."/>
            <person name="Beakes G.W."/>
            <person name="Boore J.L."/>
            <person name="Busam D."/>
            <person name="Dumas B."/>
            <person name="Ferriera S."/>
            <person name="Fuerstenberg S.I."/>
            <person name="Gachon C.M."/>
            <person name="Gaulin E."/>
            <person name="Govers F."/>
            <person name="Grenville-Briggs L."/>
            <person name="Horner N."/>
            <person name="Hostetler J."/>
            <person name="Jiang R.H."/>
            <person name="Johnson J."/>
            <person name="Krajaejun T."/>
            <person name="Lin H."/>
            <person name="Meijer H.J."/>
            <person name="Moore B."/>
            <person name="Morris P."/>
            <person name="Phuntmart V."/>
            <person name="Puiu D."/>
            <person name="Shetty J."/>
            <person name="Stajich J.E."/>
            <person name="Tripathy S."/>
            <person name="Wawra S."/>
            <person name="van West P."/>
            <person name="Whitty B.R."/>
            <person name="Coutinho P.M."/>
            <person name="Henrissat B."/>
            <person name="Martin F."/>
            <person name="Thomas P.D."/>
            <person name="Tyler B.M."/>
            <person name="De Vries R.P."/>
            <person name="Kamoun S."/>
            <person name="Yandell M."/>
            <person name="Tisserat N."/>
            <person name="Buell C.R."/>
        </authorList>
    </citation>
    <scope>NUCLEOTIDE SEQUENCE</scope>
    <source>
        <strain evidence="3">DAOM:BR144</strain>
    </source>
</reference>
<dbReference type="SUPFAM" id="SSF52047">
    <property type="entry name" value="RNI-like"/>
    <property type="match status" value="1"/>
</dbReference>
<dbReference type="Gene3D" id="3.80.10.10">
    <property type="entry name" value="Ribonuclease Inhibitor"/>
    <property type="match status" value="2"/>
</dbReference>
<dbReference type="InterPro" id="IPR032675">
    <property type="entry name" value="LRR_dom_sf"/>
</dbReference>
<dbReference type="PANTHER" id="PTHR24114:SF2">
    <property type="entry name" value="F-BOX DOMAIN-CONTAINING PROTEIN-RELATED"/>
    <property type="match status" value="1"/>
</dbReference>
<dbReference type="InterPro" id="IPR001611">
    <property type="entry name" value="Leu-rich_rpt"/>
</dbReference>
<name>K3WVD5_GLOUD</name>
<dbReference type="EMBL" id="GL376599">
    <property type="status" value="NOT_ANNOTATED_CDS"/>
    <property type="molecule type" value="Genomic_DNA"/>
</dbReference>
<evidence type="ECO:0000313" key="3">
    <source>
        <dbReference type="Proteomes" id="UP000019132"/>
    </source>
</evidence>
<feature type="compositionally biased region" description="Basic and acidic residues" evidence="1">
    <location>
        <begin position="8"/>
        <end position="41"/>
    </location>
</feature>
<feature type="region of interest" description="Disordered" evidence="1">
    <location>
        <begin position="254"/>
        <end position="320"/>
    </location>
</feature>
<accession>K3WVD5</accession>
<dbReference type="HOGENOM" id="CLU_870110_0_0_1"/>
<evidence type="ECO:0000256" key="1">
    <source>
        <dbReference type="SAM" id="MobiDB-lite"/>
    </source>
</evidence>
<dbReference type="STRING" id="431595.K3WVD5"/>
<dbReference type="OMA" id="MTVRHHD"/>
<dbReference type="SMART" id="SM00368">
    <property type="entry name" value="LRR_RI"/>
    <property type="match status" value="4"/>
</dbReference>
<sequence>MMKTRSASSEEERVPECTSEQELRKGDGVMEKAGDGKRDASNQEEEELEARASGRADVLSSGTSLKQVLKKLQANEDPIRELDLSEMSEKYRHKLKASGGVLVARVMEINRTVKRLVLPNHGIGDDGALAMADMLRMNAMIQYLDLYGNGITDVGCKGIADALYGHDSLQHLAMWGNAIGDEGAKAIAQALQVNRSLTYVGLVDNKIGEEGARALLEAVQMNPMIQSLGLAANQIPSELQQELNAALAANKAAAMTHQDDVEHHATPAPAVSPARAPVDRKETSIIYDSEASDSSTDEEATVTEKIDEEDEDDDDDAFWV</sequence>
<protein>
    <submittedName>
        <fullName evidence="2">Uncharacterized protein</fullName>
    </submittedName>
</protein>
<dbReference type="VEuPathDB" id="FungiDB:PYU1_G008915"/>
<dbReference type="AlphaFoldDB" id="K3WVD5"/>
<reference evidence="3" key="2">
    <citation type="submission" date="2010-04" db="EMBL/GenBank/DDBJ databases">
        <authorList>
            <person name="Buell R."/>
            <person name="Hamilton J."/>
            <person name="Hostetler J."/>
        </authorList>
    </citation>
    <scope>NUCLEOTIDE SEQUENCE [LARGE SCALE GENOMIC DNA]</scope>
    <source>
        <strain evidence="3">DAOM:BR144</strain>
    </source>
</reference>
<feature type="region of interest" description="Disordered" evidence="1">
    <location>
        <begin position="1"/>
        <end position="56"/>
    </location>
</feature>
<evidence type="ECO:0000313" key="2">
    <source>
        <dbReference type="EnsemblProtists" id="PYU1_T008933"/>
    </source>
</evidence>
<dbReference type="InParanoid" id="K3WVD5"/>